<keyword evidence="5" id="KW-0269">Exonuclease</keyword>
<dbReference type="PANTHER" id="PTHR32114:SF2">
    <property type="entry name" value="ABC TRANSPORTER ABCH.3"/>
    <property type="match status" value="1"/>
</dbReference>
<comment type="caution">
    <text evidence="5">The sequence shown here is derived from an EMBL/GenBank/DDBJ whole genome shotgun (WGS) entry which is preliminary data.</text>
</comment>
<evidence type="ECO:0000256" key="2">
    <source>
        <dbReference type="ARBA" id="ARBA00011322"/>
    </source>
</evidence>
<dbReference type="Proteomes" id="UP000590749">
    <property type="component" value="Unassembled WGS sequence"/>
</dbReference>
<dbReference type="GO" id="GO:0016887">
    <property type="term" value="F:ATP hydrolysis activity"/>
    <property type="evidence" value="ECO:0007669"/>
    <property type="project" value="InterPro"/>
</dbReference>
<feature type="domain" description="Rad50/SbcC-type AAA" evidence="4">
    <location>
        <begin position="5"/>
        <end position="218"/>
    </location>
</feature>
<keyword evidence="5" id="KW-0540">Nuclease</keyword>
<dbReference type="SUPFAM" id="SSF52540">
    <property type="entry name" value="P-loop containing nucleoside triphosphate hydrolases"/>
    <property type="match status" value="1"/>
</dbReference>
<dbReference type="AlphaFoldDB" id="A0A7W5ABT6"/>
<dbReference type="GO" id="GO:0004527">
    <property type="term" value="F:exonuclease activity"/>
    <property type="evidence" value="ECO:0007669"/>
    <property type="project" value="UniProtKB-KW"/>
</dbReference>
<reference evidence="5 6" key="1">
    <citation type="submission" date="2020-08" db="EMBL/GenBank/DDBJ databases">
        <title>Genomic Encyclopedia of Type Strains, Phase III (KMG-III): the genomes of soil and plant-associated and newly described type strains.</title>
        <authorList>
            <person name="Whitman W."/>
        </authorList>
    </citation>
    <scope>NUCLEOTIDE SEQUENCE [LARGE SCALE GENOMIC DNA]</scope>
    <source>
        <strain evidence="5 6">CECT 3287</strain>
    </source>
</reference>
<dbReference type="InterPro" id="IPR038729">
    <property type="entry name" value="Rad50/SbcC_AAA"/>
</dbReference>
<evidence type="ECO:0000313" key="6">
    <source>
        <dbReference type="Proteomes" id="UP000590749"/>
    </source>
</evidence>
<dbReference type="PANTHER" id="PTHR32114">
    <property type="entry name" value="ABC TRANSPORTER ABCH.3"/>
    <property type="match status" value="1"/>
</dbReference>
<organism evidence="5 6">
    <name type="scientific">Actinoplanes campanulatus</name>
    <dbReference type="NCBI Taxonomy" id="113559"/>
    <lineage>
        <taxon>Bacteria</taxon>
        <taxon>Bacillati</taxon>
        <taxon>Actinomycetota</taxon>
        <taxon>Actinomycetes</taxon>
        <taxon>Micromonosporales</taxon>
        <taxon>Micromonosporaceae</taxon>
        <taxon>Actinoplanes</taxon>
    </lineage>
</organism>
<evidence type="ECO:0000259" key="4">
    <source>
        <dbReference type="Pfam" id="PF13476"/>
    </source>
</evidence>
<evidence type="ECO:0000256" key="3">
    <source>
        <dbReference type="ARBA" id="ARBA00013368"/>
    </source>
</evidence>
<evidence type="ECO:0000256" key="1">
    <source>
        <dbReference type="ARBA" id="ARBA00006930"/>
    </source>
</evidence>
<accession>A0A7W5ABT6</accession>
<dbReference type="Pfam" id="PF13558">
    <property type="entry name" value="SbcC_Walker_B"/>
    <property type="match status" value="1"/>
</dbReference>
<evidence type="ECO:0000313" key="5">
    <source>
        <dbReference type="EMBL" id="MBB3092909.1"/>
    </source>
</evidence>
<name>A0A7W5ABT6_9ACTN</name>
<sequence>MRPLRLDMAGFTVFRDQTTVDFTDADYFALVGPTGSGKSTVLDAICFALYGTVPRWGGVRGIGNALAPSASEARVRLVFESANNRFVATRVVRRDGRGNVKTAGAGLQLMPPGFDVTKLDTGMDLADLGEVLAGTPAEMDAAVLEAVGLPYEQFTSCVVLPQGQFADFLHAKPATRQQILVNLLGLHVYEEVQVKATERGRTAEAKLTVVEQQLGTLEDATDEAVEAAAGELSRMRELTAAVEAAVPGLRTAREAETAAAGARDALDAELAALGSVRVPDGLTEVSGAIAAARDAATRAADEVHAAEEAEEKIRGELTAAGDPGRLRVALDRHTELARLIEQEEWFAGKVSVAEVEHRDAVAAADLAHAHHVGAQQLLEQARQDYRDAQQRDRAVALRGHLTAGDACPVCEQTVTEVPEVPGESAVRIAEVAGNVAKEEAEKATARWRERDAVARNVANDLERKRGQYEHHLTRLAEVRRAVEGLPGLEALQQRLAELGELQRRLEDAAAAVRVARDGHRRAQALVRTAEEQLRAVWQRFDATRDGLARFVPPPADRDDLAGAWRALVDWAAAEHGRRRAAREEAEAAVQAARASTVRVHESIVELFTAAGATTPAGQVGESGLIRAAAVAAERAAAAWQRATERRELARAAAEQRGALQRESRVAKSLAGHLRANNFERWLLEEALDLLVDGASRILRELTGGQYELMHEKGEFYVVDHHDAGLRRGVRTLSGGETFQASLALALALSEQLAGMSTTAASLESIVLDEGFGTLDAATLDVVAATLENLAARGDRMVGLVTHVHALAERVPVRFEVRKDARTAHVERVGL</sequence>
<protein>
    <recommendedName>
        <fullName evidence="3">Nuclease SbcCD subunit C</fullName>
    </recommendedName>
</protein>
<comment type="subunit">
    <text evidence="2">Heterodimer of SbcC and SbcD.</text>
</comment>
<dbReference type="Gene3D" id="3.40.50.300">
    <property type="entry name" value="P-loop containing nucleotide triphosphate hydrolases"/>
    <property type="match status" value="2"/>
</dbReference>
<dbReference type="EMBL" id="JACHXF010000001">
    <property type="protein sequence ID" value="MBB3092909.1"/>
    <property type="molecule type" value="Genomic_DNA"/>
</dbReference>
<keyword evidence="6" id="KW-1185">Reference proteome</keyword>
<comment type="similarity">
    <text evidence="1">Belongs to the SMC family. SbcC subfamily.</text>
</comment>
<gene>
    <name evidence="5" type="ORF">FHR83_000543</name>
</gene>
<proteinExistence type="inferred from homology"/>
<dbReference type="RefSeq" id="WP_183216149.1">
    <property type="nucleotide sequence ID" value="NZ_BMPW01000001.1"/>
</dbReference>
<dbReference type="Pfam" id="PF13476">
    <property type="entry name" value="AAA_23"/>
    <property type="match status" value="1"/>
</dbReference>
<keyword evidence="5" id="KW-0378">Hydrolase</keyword>
<dbReference type="GO" id="GO:0006302">
    <property type="term" value="P:double-strand break repair"/>
    <property type="evidence" value="ECO:0007669"/>
    <property type="project" value="InterPro"/>
</dbReference>
<dbReference type="InterPro" id="IPR027417">
    <property type="entry name" value="P-loop_NTPase"/>
</dbReference>